<feature type="domain" description="WDHD1/CFT4 helical bundle" evidence="8">
    <location>
        <begin position="748"/>
        <end position="849"/>
    </location>
</feature>
<evidence type="ECO:0000256" key="4">
    <source>
        <dbReference type="ARBA" id="ARBA00023242"/>
    </source>
</evidence>
<evidence type="ECO:0000256" key="6">
    <source>
        <dbReference type="SAM" id="MobiDB-lite"/>
    </source>
</evidence>
<dbReference type="GO" id="GO:0043596">
    <property type="term" value="C:nuclear replication fork"/>
    <property type="evidence" value="ECO:0007669"/>
    <property type="project" value="TreeGrafter"/>
</dbReference>
<sequence length="1105" mass="121750">MALLSQDPSVSTTYVHTEGAVSLAYSPDARFLYSGGADGIRCFDLTQAVDAARTIEYHKDPVTFLDCSVDFLASCSESGETVLHEHAASSDQTPPFKSLITRTSLPTRSIKFSPNQRKLAVASDELYIKIVDVQDPLNSSLLTGHTKSIKSLSWSPDSTLLVSSGCEGVLRIWNLSKQSPSGELPCSQEIENILPTVLPESHQSIEAVWHPSGKYFVAPSRESGLAIFAKSSSDQTWKRSRTVCQPDQSKQTKPITSLRFSLNGKYLATGCQDGMIVIWETQTWTPQTNIQPESDCSITAIQWRPQANSIVAANQLGQVINWHDVIPSTQPPPFNPPSLLDPTHNEEEEEIDLLGEEDVEPFNAAGYENEDWVIDDLDTGRNSNKTSTANQKSSTYQFPSRTHHHSSHLSTVHSQETFQPGATTLKHRSLETKTARRYLAFNLLGLVHVLEKEDENIVTVEFHDKGRHNGYHFTDQYQFNLGSIGNLGLAFACSASRSNPSVIRYTPFESWTTGGFVFRGSEKIGPDEEASWQFELPPGESATCIACGGCANEDGKIDRDGLAGSGTVAVGTTLGYLRLFTGSGIQTYVWNLGQQIISLACSHEFIFVVHRPSILSQSHPLSYTLMDSSSFEIVQEGIIPLPNIGVVLSWIGFSHPHSIPACYDSNGVLSFLDKARRPRQGRWVPMLATASLKTQGQLDRVYWPVGVSDSELSCIILKGGETQPSIPAPVIQDVHLQMPLLEQDSTPGQLEESYLRGSLIHHHRVDLANPENAALRSELSNNQLELEKQVLKLIESCCKTEPEPSLQRALDYSTCLKNMNTLDASMKISKFFNLAGLQERISKLREARELEDELADPSGLGKRKSKYAHLEDYEIMTESRSSSKRKAGSSALSVFQQPFEELPSAMSSARAAGRLFNQADVFKAPAPSRRADQVAAQEEDDDEDEERGRELRDPLELSSTLEVSTDALMHDPDDDLASLNSSVKRPKLSEYSLNSQSQSTVRESTNPFAKKKPAPTKGSTITNVGGNLFGTKPVGRTPPTPELKKSGKFFDRVDERHGLNASASKKKDLKKRNVKQATLLDFATKKTASVDVASAAPDRQQDDHQ</sequence>
<feature type="region of interest" description="Disordered" evidence="6">
    <location>
        <begin position="374"/>
        <end position="422"/>
    </location>
</feature>
<keyword evidence="2 5" id="KW-0853">WD repeat</keyword>
<reference evidence="12 13" key="1">
    <citation type="submission" date="2019-05" db="EMBL/GenBank/DDBJ databases">
        <title>Emergence of the Ug99 lineage of the wheat stem rust pathogen through somatic hybridization.</title>
        <authorList>
            <person name="Li F."/>
            <person name="Upadhyaya N.M."/>
            <person name="Sperschneider J."/>
            <person name="Matny O."/>
            <person name="Nguyen-Phuc H."/>
            <person name="Mago R."/>
            <person name="Raley C."/>
            <person name="Miller M.E."/>
            <person name="Silverstein K.A.T."/>
            <person name="Henningsen E."/>
            <person name="Hirsch C.D."/>
            <person name="Visser B."/>
            <person name="Pretorius Z.A."/>
            <person name="Steffenson B.J."/>
            <person name="Schwessinger B."/>
            <person name="Dodds P.N."/>
            <person name="Figueroa M."/>
        </authorList>
    </citation>
    <scope>NUCLEOTIDE SEQUENCE [LARGE SCALE GENOMIC DNA]</scope>
    <source>
        <strain evidence="10">21-0</strain>
        <strain evidence="11 13">Ug99</strain>
    </source>
</reference>
<feature type="compositionally biased region" description="Polar residues" evidence="6">
    <location>
        <begin position="991"/>
        <end position="1007"/>
    </location>
</feature>
<evidence type="ECO:0000259" key="7">
    <source>
        <dbReference type="Pfam" id="PF12341"/>
    </source>
</evidence>
<feature type="repeat" description="WD" evidence="5">
    <location>
        <begin position="248"/>
        <end position="283"/>
    </location>
</feature>
<feature type="compositionally biased region" description="Polar residues" evidence="6">
    <location>
        <begin position="380"/>
        <end position="399"/>
    </location>
</feature>
<proteinExistence type="predicted"/>
<dbReference type="InterPro" id="IPR048591">
    <property type="entry name" value="WDHD1/CFT4_hel"/>
</dbReference>
<feature type="region of interest" description="Disordered" evidence="6">
    <location>
        <begin position="923"/>
        <end position="1071"/>
    </location>
</feature>
<dbReference type="PROSITE" id="PS00678">
    <property type="entry name" value="WD_REPEATS_1"/>
    <property type="match status" value="1"/>
</dbReference>
<evidence type="ECO:0000313" key="12">
    <source>
        <dbReference type="Proteomes" id="UP000324748"/>
    </source>
</evidence>
<dbReference type="GO" id="GO:0003682">
    <property type="term" value="F:chromatin binding"/>
    <property type="evidence" value="ECO:0007669"/>
    <property type="project" value="TreeGrafter"/>
</dbReference>
<dbReference type="Proteomes" id="UP000325313">
    <property type="component" value="Unassembled WGS sequence"/>
</dbReference>
<evidence type="ECO:0000256" key="3">
    <source>
        <dbReference type="ARBA" id="ARBA00022737"/>
    </source>
</evidence>
<dbReference type="SUPFAM" id="SSF50978">
    <property type="entry name" value="WD40 repeat-like"/>
    <property type="match status" value="1"/>
</dbReference>
<gene>
    <name evidence="10" type="ORF">PGT21_015935</name>
    <name evidence="11" type="ORF">PGTUg99_024278</name>
</gene>
<dbReference type="Pfam" id="PF12341">
    <property type="entry name" value="Mcl1_mid"/>
    <property type="match status" value="1"/>
</dbReference>
<protein>
    <submittedName>
        <fullName evidence="10">Uncharacterized protein</fullName>
    </submittedName>
</protein>
<feature type="repeat" description="WD" evidence="5">
    <location>
        <begin position="142"/>
        <end position="183"/>
    </location>
</feature>
<evidence type="ECO:0000256" key="5">
    <source>
        <dbReference type="PROSITE-ProRule" id="PRU00221"/>
    </source>
</evidence>
<keyword evidence="12" id="KW-1185">Reference proteome</keyword>
<dbReference type="PROSITE" id="PS50082">
    <property type="entry name" value="WD_REPEATS_2"/>
    <property type="match status" value="2"/>
</dbReference>
<dbReference type="SMART" id="SM00320">
    <property type="entry name" value="WD40"/>
    <property type="match status" value="6"/>
</dbReference>
<dbReference type="OrthoDB" id="427368at2759"/>
<dbReference type="GO" id="GO:0006261">
    <property type="term" value="P:DNA-templated DNA replication"/>
    <property type="evidence" value="ECO:0007669"/>
    <property type="project" value="TreeGrafter"/>
</dbReference>
<feature type="domain" description="WDHD1 first WD40" evidence="9">
    <location>
        <begin position="14"/>
        <end position="319"/>
    </location>
</feature>
<feature type="compositionally biased region" description="Basic and acidic residues" evidence="6">
    <location>
        <begin position="1042"/>
        <end position="1058"/>
    </location>
</feature>
<dbReference type="PANTHER" id="PTHR19932">
    <property type="entry name" value="WD REPEAT AND HMG-BOX DNA BINDING PROTEIN"/>
    <property type="match status" value="1"/>
</dbReference>
<organism evidence="10 12">
    <name type="scientific">Puccinia graminis f. sp. tritici</name>
    <dbReference type="NCBI Taxonomy" id="56615"/>
    <lineage>
        <taxon>Eukaryota</taxon>
        <taxon>Fungi</taxon>
        <taxon>Dikarya</taxon>
        <taxon>Basidiomycota</taxon>
        <taxon>Pucciniomycotina</taxon>
        <taxon>Pucciniomycetes</taxon>
        <taxon>Pucciniales</taxon>
        <taxon>Pucciniaceae</taxon>
        <taxon>Puccinia</taxon>
    </lineage>
</organism>
<dbReference type="AlphaFoldDB" id="A0A5B0LVA6"/>
<dbReference type="PANTHER" id="PTHR19932:SF10">
    <property type="entry name" value="WD REPEAT AND HMG-BOX DNA-BINDING PROTEIN 1"/>
    <property type="match status" value="1"/>
</dbReference>
<dbReference type="FunFam" id="2.130.10.10:FF:002915">
    <property type="entry name" value="Chromosome 10, whole genome shotgun sequence"/>
    <property type="match status" value="1"/>
</dbReference>
<name>A0A5B0LVA6_PUCGR</name>
<evidence type="ECO:0000256" key="2">
    <source>
        <dbReference type="ARBA" id="ARBA00022574"/>
    </source>
</evidence>
<dbReference type="Pfam" id="PF24817">
    <property type="entry name" value="WD40_WDHD1_1st"/>
    <property type="match status" value="1"/>
</dbReference>
<dbReference type="InterPro" id="IPR015943">
    <property type="entry name" value="WD40/YVTN_repeat-like_dom_sf"/>
</dbReference>
<dbReference type="InterPro" id="IPR057646">
    <property type="entry name" value="WD40_WDHD1_1st"/>
</dbReference>
<dbReference type="EMBL" id="VSWC01000184">
    <property type="protein sequence ID" value="KAA1067740.1"/>
    <property type="molecule type" value="Genomic_DNA"/>
</dbReference>
<evidence type="ECO:0000313" key="13">
    <source>
        <dbReference type="Proteomes" id="UP000325313"/>
    </source>
</evidence>
<dbReference type="Gene3D" id="2.130.10.10">
    <property type="entry name" value="YVTN repeat-like/Quinoprotein amine dehydrogenase"/>
    <property type="match status" value="2"/>
</dbReference>
<evidence type="ECO:0000313" key="11">
    <source>
        <dbReference type="EMBL" id="KAA1093515.1"/>
    </source>
</evidence>
<keyword evidence="3" id="KW-0677">Repeat</keyword>
<feature type="domain" description="WDHD1/CFT4 second beta-propeller" evidence="7">
    <location>
        <begin position="417"/>
        <end position="740"/>
    </location>
</feature>
<dbReference type="Proteomes" id="UP000324748">
    <property type="component" value="Unassembled WGS sequence"/>
</dbReference>
<evidence type="ECO:0000259" key="8">
    <source>
        <dbReference type="Pfam" id="PF20946"/>
    </source>
</evidence>
<dbReference type="GO" id="GO:0000278">
    <property type="term" value="P:mitotic cell cycle"/>
    <property type="evidence" value="ECO:0007669"/>
    <property type="project" value="TreeGrafter"/>
</dbReference>
<feature type="region of interest" description="Disordered" evidence="6">
    <location>
        <begin position="1086"/>
        <end position="1105"/>
    </location>
</feature>
<dbReference type="InterPro" id="IPR022100">
    <property type="entry name" value="WDHD1/CFT4_beta-prop_2nd"/>
</dbReference>
<dbReference type="PROSITE" id="PS50294">
    <property type="entry name" value="WD_REPEATS_REGION"/>
    <property type="match status" value="2"/>
</dbReference>
<dbReference type="Pfam" id="PF20946">
    <property type="entry name" value="Ctf4_C"/>
    <property type="match status" value="1"/>
</dbReference>
<comment type="caution">
    <text evidence="10">The sequence shown here is derived from an EMBL/GenBank/DDBJ whole genome shotgun (WGS) entry which is preliminary data.</text>
</comment>
<dbReference type="EMBL" id="VDEP01000374">
    <property type="protein sequence ID" value="KAA1093515.1"/>
    <property type="molecule type" value="Genomic_DNA"/>
</dbReference>
<comment type="subcellular location">
    <subcellularLocation>
        <location evidence="1">Nucleus</location>
    </subcellularLocation>
</comment>
<evidence type="ECO:0000313" key="10">
    <source>
        <dbReference type="EMBL" id="KAA1067740.1"/>
    </source>
</evidence>
<dbReference type="InterPro" id="IPR036322">
    <property type="entry name" value="WD40_repeat_dom_sf"/>
</dbReference>
<dbReference type="GO" id="GO:0006281">
    <property type="term" value="P:DNA repair"/>
    <property type="evidence" value="ECO:0007669"/>
    <property type="project" value="TreeGrafter"/>
</dbReference>
<dbReference type="InterPro" id="IPR019775">
    <property type="entry name" value="WD40_repeat_CS"/>
</dbReference>
<accession>A0A5B0LVA6</accession>
<evidence type="ECO:0000259" key="9">
    <source>
        <dbReference type="Pfam" id="PF24817"/>
    </source>
</evidence>
<dbReference type="InterPro" id="IPR001680">
    <property type="entry name" value="WD40_rpt"/>
</dbReference>
<keyword evidence="4" id="KW-0539">Nucleus</keyword>
<feature type="compositionally biased region" description="Basic and acidic residues" evidence="6">
    <location>
        <begin position="946"/>
        <end position="955"/>
    </location>
</feature>
<evidence type="ECO:0000256" key="1">
    <source>
        <dbReference type="ARBA" id="ARBA00004123"/>
    </source>
</evidence>